<evidence type="ECO:0000256" key="1">
    <source>
        <dbReference type="SAM" id="MobiDB-lite"/>
    </source>
</evidence>
<feature type="region of interest" description="Disordered" evidence="1">
    <location>
        <begin position="47"/>
        <end position="77"/>
    </location>
</feature>
<gene>
    <name evidence="2" type="ORF">ACFFX0_25910</name>
    <name evidence="3" type="ORF">ACFFX0_29065</name>
</gene>
<keyword evidence="4" id="KW-1185">Reference proteome</keyword>
<evidence type="ECO:0000313" key="4">
    <source>
        <dbReference type="Proteomes" id="UP001589575"/>
    </source>
</evidence>
<comment type="caution">
    <text evidence="3">The sequence shown here is derived from an EMBL/GenBank/DDBJ whole genome shotgun (WGS) entry which is preliminary data.</text>
</comment>
<dbReference type="Proteomes" id="UP001589575">
    <property type="component" value="Unassembled WGS sequence"/>
</dbReference>
<evidence type="ECO:0000313" key="2">
    <source>
        <dbReference type="EMBL" id="MFB9074439.1"/>
    </source>
</evidence>
<dbReference type="EMBL" id="JBHMFI010000002">
    <property type="protein sequence ID" value="MFB9074439.1"/>
    <property type="molecule type" value="Genomic_DNA"/>
</dbReference>
<organism evidence="3 4">
    <name type="scientific">Citricoccus parietis</name>
    <dbReference type="NCBI Taxonomy" id="592307"/>
    <lineage>
        <taxon>Bacteria</taxon>
        <taxon>Bacillati</taxon>
        <taxon>Actinomycetota</taxon>
        <taxon>Actinomycetes</taxon>
        <taxon>Micrococcales</taxon>
        <taxon>Micrococcaceae</taxon>
        <taxon>Citricoccus</taxon>
    </lineage>
</organism>
<evidence type="ECO:0000313" key="3">
    <source>
        <dbReference type="EMBL" id="MFB9075016.1"/>
    </source>
</evidence>
<proteinExistence type="predicted"/>
<name>A0ABV5G7T4_9MICC</name>
<dbReference type="EMBL" id="JBHMFI010000006">
    <property type="protein sequence ID" value="MFB9075016.1"/>
    <property type="molecule type" value="Genomic_DNA"/>
</dbReference>
<sequence>MFRNVAQTGTSMSSCCALSPRLGLEVSGESLSRHLLHEAWPSCARATRATSTGKVAGRSQVSTPSPTGEMTKRSKSA</sequence>
<dbReference type="PROSITE" id="PS51257">
    <property type="entry name" value="PROKAR_LIPOPROTEIN"/>
    <property type="match status" value="1"/>
</dbReference>
<feature type="compositionally biased region" description="Polar residues" evidence="1">
    <location>
        <begin position="48"/>
        <end position="68"/>
    </location>
</feature>
<protein>
    <submittedName>
        <fullName evidence="3">Uncharacterized protein</fullName>
    </submittedName>
</protein>
<accession>A0ABV5G7T4</accession>
<reference evidence="3 4" key="1">
    <citation type="submission" date="2024-09" db="EMBL/GenBank/DDBJ databases">
        <authorList>
            <person name="Sun Q."/>
            <person name="Mori K."/>
        </authorList>
    </citation>
    <scope>NUCLEOTIDE SEQUENCE [LARGE SCALE GENOMIC DNA]</scope>
    <source>
        <strain evidence="3 4">CCM 7609</strain>
    </source>
</reference>